<organism evidence="5 6">
    <name type="scientific">Bagarius yarrelli</name>
    <name type="common">Goonch</name>
    <name type="synonym">Bagrus yarrelli</name>
    <dbReference type="NCBI Taxonomy" id="175774"/>
    <lineage>
        <taxon>Eukaryota</taxon>
        <taxon>Metazoa</taxon>
        <taxon>Chordata</taxon>
        <taxon>Craniata</taxon>
        <taxon>Vertebrata</taxon>
        <taxon>Euteleostomi</taxon>
        <taxon>Actinopterygii</taxon>
        <taxon>Neopterygii</taxon>
        <taxon>Teleostei</taxon>
        <taxon>Ostariophysi</taxon>
        <taxon>Siluriformes</taxon>
        <taxon>Sisoridae</taxon>
        <taxon>Sisorinae</taxon>
        <taxon>Bagarius</taxon>
    </lineage>
</organism>
<reference evidence="5 6" key="1">
    <citation type="journal article" date="2019" name="Genome Biol. Evol.">
        <title>Whole-Genome Sequencing of the Giant Devil Catfish, Bagarius yarrelli.</title>
        <authorList>
            <person name="Jiang W."/>
            <person name="Lv Y."/>
            <person name="Cheng L."/>
            <person name="Yang K."/>
            <person name="Chao B."/>
            <person name="Wang X."/>
            <person name="Li Y."/>
            <person name="Pan X."/>
            <person name="You X."/>
            <person name="Zhang Y."/>
            <person name="Yang J."/>
            <person name="Li J."/>
            <person name="Zhang X."/>
            <person name="Liu S."/>
            <person name="Sun C."/>
            <person name="Yang J."/>
            <person name="Shi Q."/>
        </authorList>
    </citation>
    <scope>NUCLEOTIDE SEQUENCE [LARGE SCALE GENOMIC DNA]</scope>
    <source>
        <strain evidence="5">JWS20170419001</strain>
        <tissue evidence="5">Muscle</tissue>
    </source>
</reference>
<keyword evidence="1" id="KW-0403">Intermediate filament</keyword>
<protein>
    <submittedName>
        <fullName evidence="5">Keratin, type I cytoskeletal 13</fullName>
    </submittedName>
</protein>
<dbReference type="Pfam" id="PF00038">
    <property type="entry name" value="Filament"/>
    <property type="match status" value="1"/>
</dbReference>
<evidence type="ECO:0000313" key="6">
    <source>
        <dbReference type="Proteomes" id="UP000319801"/>
    </source>
</evidence>
<feature type="coiled-coil region" evidence="3">
    <location>
        <begin position="210"/>
        <end position="244"/>
    </location>
</feature>
<accession>A0A556U5V0</accession>
<keyword evidence="6" id="KW-1185">Reference proteome</keyword>
<dbReference type="PANTHER" id="PTHR23239:SF180">
    <property type="entry name" value="KERATIN, TYPE I CYTOSKELETAL 17"/>
    <property type="match status" value="1"/>
</dbReference>
<name>A0A556U5V0_BAGYA</name>
<feature type="domain" description="IF rod" evidence="4">
    <location>
        <begin position="18"/>
        <end position="294"/>
    </location>
</feature>
<gene>
    <name evidence="5" type="ORF">Baya_8500</name>
</gene>
<dbReference type="InterPro" id="IPR039008">
    <property type="entry name" value="IF_rod_dom"/>
</dbReference>
<dbReference type="GO" id="GO:0005198">
    <property type="term" value="F:structural molecule activity"/>
    <property type="evidence" value="ECO:0007669"/>
    <property type="project" value="InterPro"/>
</dbReference>
<dbReference type="PRINTS" id="PR01248">
    <property type="entry name" value="TYPE1KERATIN"/>
</dbReference>
<evidence type="ECO:0000256" key="1">
    <source>
        <dbReference type="ARBA" id="ARBA00022754"/>
    </source>
</evidence>
<feature type="coiled-coil region" evidence="3">
    <location>
        <begin position="104"/>
        <end position="138"/>
    </location>
</feature>
<dbReference type="PROSITE" id="PS51842">
    <property type="entry name" value="IF_ROD_2"/>
    <property type="match status" value="1"/>
</dbReference>
<evidence type="ECO:0000259" key="4">
    <source>
        <dbReference type="PROSITE" id="PS51842"/>
    </source>
</evidence>
<dbReference type="InterPro" id="IPR002957">
    <property type="entry name" value="Keratin_I"/>
</dbReference>
<sequence>MPVSLQHSSSFSTVSNSKVHSLEKTNQTLEQKIKEFYEKKSSITRTDLSKYYIIIEDLQKQIISKAAENKKVYIILDNANLAASDFKLKFESERNLHLIVEADVTRLRTLLGELEVENKGLESQKTGLEEELSFLKKGHEEDMHMLRNQKSNTVNVQIDCPPAVNLDKELEEMRVHYEALILNNRNQLEQWFKSKTETLNTEVFESHTEITSSQKALSELKKTYQTLEIKIKAVQTQIQDATRDNGGIYLNIDNAKLAADDFRTNAKISSSKKVKVKTVVEEMVDGKVVSSITT</sequence>
<dbReference type="Gene3D" id="1.20.5.1160">
    <property type="entry name" value="Vasodilator-stimulated phosphoprotein"/>
    <property type="match status" value="1"/>
</dbReference>
<dbReference type="GO" id="GO:0005882">
    <property type="term" value="C:intermediate filament"/>
    <property type="evidence" value="ECO:0007669"/>
    <property type="project" value="UniProtKB-KW"/>
</dbReference>
<dbReference type="Proteomes" id="UP000319801">
    <property type="component" value="Unassembled WGS sequence"/>
</dbReference>
<dbReference type="OrthoDB" id="2441647at2759"/>
<comment type="caution">
    <text evidence="5">The sequence shown here is derived from an EMBL/GenBank/DDBJ whole genome shotgun (WGS) entry which is preliminary data.</text>
</comment>
<evidence type="ECO:0000256" key="2">
    <source>
        <dbReference type="ARBA" id="ARBA00023054"/>
    </source>
</evidence>
<dbReference type="SMART" id="SM01391">
    <property type="entry name" value="Filament"/>
    <property type="match status" value="1"/>
</dbReference>
<dbReference type="Gene3D" id="1.20.5.500">
    <property type="entry name" value="Single helix bin"/>
    <property type="match status" value="1"/>
</dbReference>
<dbReference type="AlphaFoldDB" id="A0A556U5V0"/>
<dbReference type="EMBL" id="VCAZ01000051">
    <property type="protein sequence ID" value="TSM94705.1"/>
    <property type="molecule type" value="Genomic_DNA"/>
</dbReference>
<keyword evidence="2 3" id="KW-0175">Coiled coil</keyword>
<evidence type="ECO:0000256" key="3">
    <source>
        <dbReference type="SAM" id="Coils"/>
    </source>
</evidence>
<dbReference type="PANTHER" id="PTHR23239">
    <property type="entry name" value="INTERMEDIATE FILAMENT"/>
    <property type="match status" value="1"/>
</dbReference>
<evidence type="ECO:0000313" key="5">
    <source>
        <dbReference type="EMBL" id="TSM94705.1"/>
    </source>
</evidence>
<proteinExistence type="predicted"/>